<gene>
    <name evidence="1" type="ORF">S01H4_26378</name>
</gene>
<dbReference type="AlphaFoldDB" id="X1BTB0"/>
<comment type="caution">
    <text evidence="1">The sequence shown here is derived from an EMBL/GenBank/DDBJ whole genome shotgun (WGS) entry which is preliminary data.</text>
</comment>
<organism evidence="1">
    <name type="scientific">marine sediment metagenome</name>
    <dbReference type="NCBI Taxonomy" id="412755"/>
    <lineage>
        <taxon>unclassified sequences</taxon>
        <taxon>metagenomes</taxon>
        <taxon>ecological metagenomes</taxon>
    </lineage>
</organism>
<protein>
    <submittedName>
        <fullName evidence="1">Uncharacterized protein</fullName>
    </submittedName>
</protein>
<sequence length="156" mass="18648">MEKFLENIIAAEKKIQTADHMVYVTFPLIKDKRLLLKILQEIKNAVMDGISSILQYEYLYKRIILYKNPKSNFKIFIEKCAPRYQITREEINLILELFDFIEKHKESPFEFIKDDKVVILSNSLNPKTLTIEKTKEFLILVKNILKKTRETFKKNF</sequence>
<dbReference type="EMBL" id="BART01012712">
    <property type="protein sequence ID" value="GAG84387.1"/>
    <property type="molecule type" value="Genomic_DNA"/>
</dbReference>
<name>X1BTB0_9ZZZZ</name>
<proteinExistence type="predicted"/>
<reference evidence="1" key="1">
    <citation type="journal article" date="2014" name="Front. Microbiol.">
        <title>High frequency of phylogenetically diverse reductive dehalogenase-homologous genes in deep subseafloor sedimentary metagenomes.</title>
        <authorList>
            <person name="Kawai M."/>
            <person name="Futagami T."/>
            <person name="Toyoda A."/>
            <person name="Takaki Y."/>
            <person name="Nishi S."/>
            <person name="Hori S."/>
            <person name="Arai W."/>
            <person name="Tsubouchi T."/>
            <person name="Morono Y."/>
            <person name="Uchiyama I."/>
            <person name="Ito T."/>
            <person name="Fujiyama A."/>
            <person name="Inagaki F."/>
            <person name="Takami H."/>
        </authorList>
    </citation>
    <scope>NUCLEOTIDE SEQUENCE</scope>
    <source>
        <strain evidence="1">Expedition CK06-06</strain>
    </source>
</reference>
<accession>X1BTB0</accession>
<evidence type="ECO:0000313" key="1">
    <source>
        <dbReference type="EMBL" id="GAG84387.1"/>
    </source>
</evidence>